<reference evidence="2 3" key="1">
    <citation type="submission" date="2024-11" db="EMBL/GenBank/DDBJ databases">
        <title>Chromosome-level genome assembly of the freshwater bivalve Anodonta woodiana.</title>
        <authorList>
            <person name="Chen X."/>
        </authorList>
    </citation>
    <scope>NUCLEOTIDE SEQUENCE [LARGE SCALE GENOMIC DNA]</scope>
    <source>
        <strain evidence="2">MN2024</strain>
        <tissue evidence="2">Gills</tissue>
    </source>
</reference>
<dbReference type="Gene3D" id="3.40.220.10">
    <property type="entry name" value="Leucine Aminopeptidase, subunit E, domain 1"/>
    <property type="match status" value="1"/>
</dbReference>
<feature type="domain" description="Macro" evidence="1">
    <location>
        <begin position="1"/>
        <end position="71"/>
    </location>
</feature>
<sequence>NLRSLMKNCLRQVNEERCHSIAFPALGVGQLQYPIEDVAKEMFKSVVNHADKYGVKLVKFVLPESDITMYN</sequence>
<dbReference type="InterPro" id="IPR002589">
    <property type="entry name" value="Macro_dom"/>
</dbReference>
<feature type="non-terminal residue" evidence="2">
    <location>
        <position position="71"/>
    </location>
</feature>
<dbReference type="AlphaFoldDB" id="A0ABD3VUH6"/>
<dbReference type="Proteomes" id="UP001634394">
    <property type="component" value="Unassembled WGS sequence"/>
</dbReference>
<keyword evidence="3" id="KW-1185">Reference proteome</keyword>
<evidence type="ECO:0000313" key="3">
    <source>
        <dbReference type="Proteomes" id="UP001634394"/>
    </source>
</evidence>
<dbReference type="SUPFAM" id="SSF52949">
    <property type="entry name" value="Macro domain-like"/>
    <property type="match status" value="1"/>
</dbReference>
<proteinExistence type="predicted"/>
<comment type="caution">
    <text evidence="2">The sequence shown here is derived from an EMBL/GenBank/DDBJ whole genome shotgun (WGS) entry which is preliminary data.</text>
</comment>
<dbReference type="EMBL" id="JBJQND010000010">
    <property type="protein sequence ID" value="KAL3865274.1"/>
    <property type="molecule type" value="Genomic_DNA"/>
</dbReference>
<evidence type="ECO:0000259" key="1">
    <source>
        <dbReference type="PROSITE" id="PS51154"/>
    </source>
</evidence>
<evidence type="ECO:0000313" key="2">
    <source>
        <dbReference type="EMBL" id="KAL3865274.1"/>
    </source>
</evidence>
<name>A0ABD3VUH6_SINWO</name>
<dbReference type="PROSITE" id="PS51154">
    <property type="entry name" value="MACRO"/>
    <property type="match status" value="1"/>
</dbReference>
<dbReference type="InterPro" id="IPR043472">
    <property type="entry name" value="Macro_dom-like"/>
</dbReference>
<dbReference type="Pfam" id="PF01661">
    <property type="entry name" value="Macro"/>
    <property type="match status" value="1"/>
</dbReference>
<gene>
    <name evidence="2" type="ORF">ACJMK2_006887</name>
</gene>
<feature type="non-terminal residue" evidence="2">
    <location>
        <position position="1"/>
    </location>
</feature>
<organism evidence="2 3">
    <name type="scientific">Sinanodonta woodiana</name>
    <name type="common">Chinese pond mussel</name>
    <name type="synonym">Anodonta woodiana</name>
    <dbReference type="NCBI Taxonomy" id="1069815"/>
    <lineage>
        <taxon>Eukaryota</taxon>
        <taxon>Metazoa</taxon>
        <taxon>Spiralia</taxon>
        <taxon>Lophotrochozoa</taxon>
        <taxon>Mollusca</taxon>
        <taxon>Bivalvia</taxon>
        <taxon>Autobranchia</taxon>
        <taxon>Heteroconchia</taxon>
        <taxon>Palaeoheterodonta</taxon>
        <taxon>Unionida</taxon>
        <taxon>Unionoidea</taxon>
        <taxon>Unionidae</taxon>
        <taxon>Unioninae</taxon>
        <taxon>Sinanodonta</taxon>
    </lineage>
</organism>
<accession>A0ABD3VUH6</accession>
<protein>
    <recommendedName>
        <fullName evidence="1">Macro domain-containing protein</fullName>
    </recommendedName>
</protein>